<dbReference type="AlphaFoldDB" id="A0A365H2E7"/>
<dbReference type="GO" id="GO:0008168">
    <property type="term" value="F:methyltransferase activity"/>
    <property type="evidence" value="ECO:0007669"/>
    <property type="project" value="UniProtKB-KW"/>
</dbReference>
<reference evidence="4 5" key="1">
    <citation type="submission" date="2018-06" db="EMBL/GenBank/DDBJ databases">
        <title>Actinomadura craniellae sp. nov. isolated from marine sponge Craniella sp.</title>
        <authorList>
            <person name="Li L."/>
            <person name="Xu Q.H."/>
            <person name="Lin H.W."/>
            <person name="Lu Y.H."/>
        </authorList>
    </citation>
    <scope>NUCLEOTIDE SEQUENCE [LARGE SCALE GENOMIC DNA]</scope>
    <source>
        <strain evidence="4 5">LHW63021</strain>
    </source>
</reference>
<proteinExistence type="predicted"/>
<sequence length="289" mass="29905">MVVVLNTEQFEAWNGAEGAAWAAKVQDTGDGPEAELHRLLLAAARVGGRDRVLDVGCGTGDLSALAARRAPDGHVLGIDLSAPMLSRARRAAAGAGLGNVAFEQADAQTCALPEDGFDAAVSMYGVMFFADPVAALTNIGRALRPGGRLAFVCPQPPADCAWYVIPVAALLDVPPQAAVDAYPGPEPAMFSLSDRARLGRVLAGAGFGDVSIEPVHVPHLFGRTPAQAADGFLASGPTRYIVEQDAGLTRERAHTKLTAVLEAYAGPGGVLLPGGQWLVGAVWPGEVRL</sequence>
<dbReference type="InterPro" id="IPR029063">
    <property type="entry name" value="SAM-dependent_MTases_sf"/>
</dbReference>
<dbReference type="OrthoDB" id="9777638at2"/>
<keyword evidence="2 4" id="KW-0808">Transferase</keyword>
<keyword evidence="5" id="KW-1185">Reference proteome</keyword>
<dbReference type="SUPFAM" id="SSF53335">
    <property type="entry name" value="S-adenosyl-L-methionine-dependent methyltransferases"/>
    <property type="match status" value="1"/>
</dbReference>
<accession>A0A365H2E7</accession>
<dbReference type="Pfam" id="PF13649">
    <property type="entry name" value="Methyltransf_25"/>
    <property type="match status" value="1"/>
</dbReference>
<gene>
    <name evidence="4" type="ORF">DPM19_22310</name>
</gene>
<protein>
    <submittedName>
        <fullName evidence="4">SAM-dependent methyltransferase</fullName>
    </submittedName>
</protein>
<dbReference type="PANTHER" id="PTHR43861">
    <property type="entry name" value="TRANS-ACONITATE 2-METHYLTRANSFERASE-RELATED"/>
    <property type="match status" value="1"/>
</dbReference>
<feature type="domain" description="Methyltransferase" evidence="3">
    <location>
        <begin position="52"/>
        <end position="147"/>
    </location>
</feature>
<dbReference type="Gene3D" id="3.40.50.150">
    <property type="entry name" value="Vaccinia Virus protein VP39"/>
    <property type="match status" value="1"/>
</dbReference>
<evidence type="ECO:0000313" key="5">
    <source>
        <dbReference type="Proteomes" id="UP000251891"/>
    </source>
</evidence>
<organism evidence="4 5">
    <name type="scientific">Actinomadura craniellae</name>
    <dbReference type="NCBI Taxonomy" id="2231787"/>
    <lineage>
        <taxon>Bacteria</taxon>
        <taxon>Bacillati</taxon>
        <taxon>Actinomycetota</taxon>
        <taxon>Actinomycetes</taxon>
        <taxon>Streptosporangiales</taxon>
        <taxon>Thermomonosporaceae</taxon>
        <taxon>Actinomadura</taxon>
    </lineage>
</organism>
<evidence type="ECO:0000256" key="1">
    <source>
        <dbReference type="ARBA" id="ARBA00022603"/>
    </source>
</evidence>
<dbReference type="InterPro" id="IPR041698">
    <property type="entry name" value="Methyltransf_25"/>
</dbReference>
<evidence type="ECO:0000259" key="3">
    <source>
        <dbReference type="Pfam" id="PF13649"/>
    </source>
</evidence>
<evidence type="ECO:0000256" key="2">
    <source>
        <dbReference type="ARBA" id="ARBA00022679"/>
    </source>
</evidence>
<name>A0A365H2E7_9ACTN</name>
<dbReference type="GO" id="GO:0032259">
    <property type="term" value="P:methylation"/>
    <property type="evidence" value="ECO:0007669"/>
    <property type="project" value="UniProtKB-KW"/>
</dbReference>
<dbReference type="Proteomes" id="UP000251891">
    <property type="component" value="Unassembled WGS sequence"/>
</dbReference>
<dbReference type="EMBL" id="QLYX01000010">
    <property type="protein sequence ID" value="RAY13219.1"/>
    <property type="molecule type" value="Genomic_DNA"/>
</dbReference>
<dbReference type="PANTHER" id="PTHR43861:SF1">
    <property type="entry name" value="TRANS-ACONITATE 2-METHYLTRANSFERASE"/>
    <property type="match status" value="1"/>
</dbReference>
<dbReference type="CDD" id="cd02440">
    <property type="entry name" value="AdoMet_MTases"/>
    <property type="match status" value="1"/>
</dbReference>
<comment type="caution">
    <text evidence="4">The sequence shown here is derived from an EMBL/GenBank/DDBJ whole genome shotgun (WGS) entry which is preliminary data.</text>
</comment>
<evidence type="ECO:0000313" key="4">
    <source>
        <dbReference type="EMBL" id="RAY13219.1"/>
    </source>
</evidence>
<keyword evidence="1 4" id="KW-0489">Methyltransferase</keyword>